<feature type="compositionally biased region" description="Polar residues" evidence="1">
    <location>
        <begin position="119"/>
        <end position="134"/>
    </location>
</feature>
<evidence type="ECO:0000313" key="3">
    <source>
        <dbReference type="Proteomes" id="UP000765509"/>
    </source>
</evidence>
<proteinExistence type="predicted"/>
<organism evidence="2 3">
    <name type="scientific">Austropuccinia psidii MF-1</name>
    <dbReference type="NCBI Taxonomy" id="1389203"/>
    <lineage>
        <taxon>Eukaryota</taxon>
        <taxon>Fungi</taxon>
        <taxon>Dikarya</taxon>
        <taxon>Basidiomycota</taxon>
        <taxon>Pucciniomycotina</taxon>
        <taxon>Pucciniomycetes</taxon>
        <taxon>Pucciniales</taxon>
        <taxon>Sphaerophragmiaceae</taxon>
        <taxon>Austropuccinia</taxon>
    </lineage>
</organism>
<sequence length="182" mass="20420">MHLSEEPGSTPEISSKANPQTKFPHDFLHNPGWNPMESQEPFGKSKKPSLNVPSGSQGHVGHEKQVDDMVPKGKTVRSQEPIEDCEKIHWLSSSISLQTKNGSCQFIKKTVVNDEDENMSPTQSETNYKPTRALSQIVSPPTLKFPLPRVCSINARQDSKGTRLAKLAKWKNVQLRRRHKDG</sequence>
<feature type="region of interest" description="Disordered" evidence="1">
    <location>
        <begin position="1"/>
        <end position="81"/>
    </location>
</feature>
<protein>
    <submittedName>
        <fullName evidence="2">Uncharacterized protein</fullName>
    </submittedName>
</protein>
<gene>
    <name evidence="2" type="ORF">O181_013722</name>
</gene>
<dbReference type="EMBL" id="AVOT02003605">
    <property type="protein sequence ID" value="MBW0474007.1"/>
    <property type="molecule type" value="Genomic_DNA"/>
</dbReference>
<keyword evidence="3" id="KW-1185">Reference proteome</keyword>
<evidence type="ECO:0000256" key="1">
    <source>
        <dbReference type="SAM" id="MobiDB-lite"/>
    </source>
</evidence>
<reference evidence="2" key="1">
    <citation type="submission" date="2021-03" db="EMBL/GenBank/DDBJ databases">
        <title>Draft genome sequence of rust myrtle Austropuccinia psidii MF-1, a brazilian biotype.</title>
        <authorList>
            <person name="Quecine M.C."/>
            <person name="Pachon D.M.R."/>
            <person name="Bonatelli M.L."/>
            <person name="Correr F.H."/>
            <person name="Franceschini L.M."/>
            <person name="Leite T.F."/>
            <person name="Margarido G.R.A."/>
            <person name="Almeida C.A."/>
            <person name="Ferrarezi J.A."/>
            <person name="Labate C.A."/>
        </authorList>
    </citation>
    <scope>NUCLEOTIDE SEQUENCE</scope>
    <source>
        <strain evidence="2">MF-1</strain>
    </source>
</reference>
<evidence type="ECO:0000313" key="2">
    <source>
        <dbReference type="EMBL" id="MBW0474007.1"/>
    </source>
</evidence>
<dbReference type="AlphaFoldDB" id="A0A9Q3BYV8"/>
<feature type="compositionally biased region" description="Basic and acidic residues" evidence="1">
    <location>
        <begin position="60"/>
        <end position="71"/>
    </location>
</feature>
<name>A0A9Q3BYV8_9BASI</name>
<feature type="compositionally biased region" description="Polar residues" evidence="1">
    <location>
        <begin position="11"/>
        <end position="21"/>
    </location>
</feature>
<accession>A0A9Q3BYV8</accession>
<comment type="caution">
    <text evidence="2">The sequence shown here is derived from an EMBL/GenBank/DDBJ whole genome shotgun (WGS) entry which is preliminary data.</text>
</comment>
<dbReference type="Proteomes" id="UP000765509">
    <property type="component" value="Unassembled WGS sequence"/>
</dbReference>
<feature type="region of interest" description="Disordered" evidence="1">
    <location>
        <begin position="115"/>
        <end position="134"/>
    </location>
</feature>